<dbReference type="EMBL" id="JAHCVK010000005">
    <property type="protein sequence ID" value="MBT0653797.1"/>
    <property type="molecule type" value="Genomic_DNA"/>
</dbReference>
<dbReference type="InterPro" id="IPR007848">
    <property type="entry name" value="Small_mtfrase_dom"/>
</dbReference>
<proteinExistence type="predicted"/>
<dbReference type="PANTHER" id="PTHR47739:SF1">
    <property type="entry name" value="TRNA1(VAL) (ADENINE(37)-N6)-METHYLTRANSFERASE"/>
    <property type="match status" value="1"/>
</dbReference>
<dbReference type="CDD" id="cd02440">
    <property type="entry name" value="AdoMet_MTases"/>
    <property type="match status" value="1"/>
</dbReference>
<reference evidence="4 5" key="1">
    <citation type="submission" date="2021-05" db="EMBL/GenBank/DDBJ databases">
        <title>The draft genome of Geobacter luticola JCM 17780.</title>
        <authorList>
            <person name="Xu Z."/>
            <person name="Masuda Y."/>
            <person name="Itoh H."/>
            <person name="Senoo K."/>
        </authorList>
    </citation>
    <scope>NUCLEOTIDE SEQUENCE [LARGE SCALE GENOMIC DNA]</scope>
    <source>
        <strain evidence="4 5">JCM 17780</strain>
    </source>
</reference>
<keyword evidence="5" id="KW-1185">Reference proteome</keyword>
<protein>
    <submittedName>
        <fullName evidence="4">Methyltransferase</fullName>
    </submittedName>
</protein>
<organism evidence="4 5">
    <name type="scientific">Geomobilimonas luticola</name>
    <dbReference type="NCBI Taxonomy" id="1114878"/>
    <lineage>
        <taxon>Bacteria</taxon>
        <taxon>Pseudomonadati</taxon>
        <taxon>Thermodesulfobacteriota</taxon>
        <taxon>Desulfuromonadia</taxon>
        <taxon>Geobacterales</taxon>
        <taxon>Geobacteraceae</taxon>
        <taxon>Geomobilimonas</taxon>
    </lineage>
</organism>
<comment type="caution">
    <text evidence="4">The sequence shown here is derived from an EMBL/GenBank/DDBJ whole genome shotgun (WGS) entry which is preliminary data.</text>
</comment>
<dbReference type="Proteomes" id="UP000756860">
    <property type="component" value="Unassembled WGS sequence"/>
</dbReference>
<evidence type="ECO:0000313" key="5">
    <source>
        <dbReference type="Proteomes" id="UP000756860"/>
    </source>
</evidence>
<evidence type="ECO:0000256" key="2">
    <source>
        <dbReference type="ARBA" id="ARBA00022691"/>
    </source>
</evidence>
<dbReference type="Gene3D" id="3.40.50.150">
    <property type="entry name" value="Vaccinia Virus protein VP39"/>
    <property type="match status" value="1"/>
</dbReference>
<evidence type="ECO:0000313" key="4">
    <source>
        <dbReference type="EMBL" id="MBT0653797.1"/>
    </source>
</evidence>
<sequence>MKGEETIDELRDYDLRLVQPRHGYRFSLDPLLLCEFAGVKDGERGVDLGTGCGVIPLVMARRAAHVEFVGVEHQQVMAGIAERNVLLNGLCEQVTILEEDVGRVRAHFPVSSFDLVTANPPYRRRGTGRISPRAGRDLARHESTAGLADFLAAAKYLVKPTGRICFISHPSRLVEFFTLATDLKLAPLRLRMVHGHGDADARMFMAELAKGRKGELKALPPLFVRDGGRHCGEEIKNVNGGSER</sequence>
<evidence type="ECO:0000259" key="3">
    <source>
        <dbReference type="Pfam" id="PF05175"/>
    </source>
</evidence>
<keyword evidence="2" id="KW-0949">S-adenosyl-L-methionine</keyword>
<accession>A0ABS5SEK3</accession>
<dbReference type="Pfam" id="PF05175">
    <property type="entry name" value="MTS"/>
    <property type="match status" value="1"/>
</dbReference>
<keyword evidence="1 4" id="KW-0808">Transferase</keyword>
<dbReference type="PANTHER" id="PTHR47739">
    <property type="entry name" value="TRNA1(VAL) (ADENINE(37)-N6)-METHYLTRANSFERASE"/>
    <property type="match status" value="1"/>
</dbReference>
<dbReference type="InterPro" id="IPR050210">
    <property type="entry name" value="tRNA_Adenine-N(6)_MTase"/>
</dbReference>
<dbReference type="SUPFAM" id="SSF53335">
    <property type="entry name" value="S-adenosyl-L-methionine-dependent methyltransferases"/>
    <property type="match status" value="1"/>
</dbReference>
<gene>
    <name evidence="4" type="ORF">KI810_12075</name>
</gene>
<dbReference type="InterPro" id="IPR029063">
    <property type="entry name" value="SAM-dependent_MTases_sf"/>
</dbReference>
<keyword evidence="1 4" id="KW-0489">Methyltransferase</keyword>
<feature type="domain" description="Methyltransferase small" evidence="3">
    <location>
        <begin position="40"/>
        <end position="126"/>
    </location>
</feature>
<dbReference type="GO" id="GO:0008168">
    <property type="term" value="F:methyltransferase activity"/>
    <property type="evidence" value="ECO:0007669"/>
    <property type="project" value="UniProtKB-KW"/>
</dbReference>
<dbReference type="RefSeq" id="WP_214175801.1">
    <property type="nucleotide sequence ID" value="NZ_JAHCVK010000005.1"/>
</dbReference>
<name>A0ABS5SEK3_9BACT</name>
<dbReference type="GO" id="GO:0032259">
    <property type="term" value="P:methylation"/>
    <property type="evidence" value="ECO:0007669"/>
    <property type="project" value="UniProtKB-KW"/>
</dbReference>
<evidence type="ECO:0000256" key="1">
    <source>
        <dbReference type="ARBA" id="ARBA00022603"/>
    </source>
</evidence>